<dbReference type="GO" id="GO:0016491">
    <property type="term" value="F:oxidoreductase activity"/>
    <property type="evidence" value="ECO:0007669"/>
    <property type="project" value="UniProtKB-KW"/>
</dbReference>
<keyword evidence="8" id="KW-1185">Reference proteome</keyword>
<accession>A0A660DWI0</accession>
<gene>
    <name evidence="7" type="ORF">MUDAN_MDHGFNIF_02816</name>
</gene>
<dbReference type="PRINTS" id="PR00419">
    <property type="entry name" value="ADXRDTASE"/>
</dbReference>
<evidence type="ECO:0000256" key="5">
    <source>
        <dbReference type="RuleBase" id="RU362075"/>
    </source>
</evidence>
<comment type="similarity">
    <text evidence="4">Belongs to the carotenoid/retinoid oxidoreductase family. CrtN subfamily.</text>
</comment>
<sequence length="501" mass="56723">MRKKVTIIGAGIGGLSAAVRLQKLGYAVTIYEQAAKPGGKMNQLKSQGFTFDVGPTIVMMKAVYEELFEFCGVDPKDYVPFEPVEPMMQLVFGDQTSMALSRDLPTLIQEIERIAPEDIPGFLGFLGDIYQRYAIAKPNFLEQSFRQWSDFYNRRSLLAGLRLKTFSNAYKNLSQFITNEHLRQALAFQTLYIGISPYQGPSLYNMIPMIELFYGVYFLKGGMYTVVQSLVRLFEELGGTIHLNRPVTKILIRDHQAYGVQLDNQVILSDYVIGNVDFPTAMTTLLPESQRGKYTNRHLARAKYSCSCFILYLGLDRTYPDQALHTIHLATDFQRNVDELFQTGTLPDDPSYYLYRPTKMDPSLAPAGHDALYVLVPVPELSKFDDWSPETIADYRDLILDKISQQPGFHDLADHIVFERQFTPQNFKTEFGAYNGATFGLRPTLGQSNYYRPQPKFPYAENLYFCGSSIHPGAGVPIVMQSAKLAVKELLKDDHAKSNLI</sequence>
<feature type="domain" description="Amine oxidase" evidence="6">
    <location>
        <begin position="12"/>
        <end position="491"/>
    </location>
</feature>
<evidence type="ECO:0000313" key="7">
    <source>
        <dbReference type="EMBL" id="VDG28010.1"/>
    </source>
</evidence>
<dbReference type="NCBIfam" id="TIGR02734">
    <property type="entry name" value="crtI_fam"/>
    <property type="match status" value="1"/>
</dbReference>
<evidence type="ECO:0000313" key="8">
    <source>
        <dbReference type="Proteomes" id="UP000289996"/>
    </source>
</evidence>
<dbReference type="PANTHER" id="PTHR43734:SF1">
    <property type="entry name" value="PHYTOENE DESATURASE"/>
    <property type="match status" value="1"/>
</dbReference>
<dbReference type="PANTHER" id="PTHR43734">
    <property type="entry name" value="PHYTOENE DESATURASE"/>
    <property type="match status" value="1"/>
</dbReference>
<evidence type="ECO:0000256" key="1">
    <source>
        <dbReference type="ARBA" id="ARBA00004829"/>
    </source>
</evidence>
<keyword evidence="2 5" id="KW-0125">Carotenoid biosynthesis</keyword>
<evidence type="ECO:0000256" key="2">
    <source>
        <dbReference type="ARBA" id="ARBA00022746"/>
    </source>
</evidence>
<evidence type="ECO:0000256" key="3">
    <source>
        <dbReference type="ARBA" id="ARBA00023002"/>
    </source>
</evidence>
<evidence type="ECO:0000256" key="4">
    <source>
        <dbReference type="ARBA" id="ARBA00038322"/>
    </source>
</evidence>
<dbReference type="OrthoDB" id="9814556at2"/>
<dbReference type="GO" id="GO:0016117">
    <property type="term" value="P:carotenoid biosynthetic process"/>
    <property type="evidence" value="ECO:0007669"/>
    <property type="project" value="UniProtKB-KW"/>
</dbReference>
<evidence type="ECO:0000259" key="6">
    <source>
        <dbReference type="Pfam" id="PF01593"/>
    </source>
</evidence>
<dbReference type="EMBL" id="UYIG01000079">
    <property type="protein sequence ID" value="VDG28010.1"/>
    <property type="molecule type" value="Genomic_DNA"/>
</dbReference>
<dbReference type="RefSeq" id="WP_130851640.1">
    <property type="nucleotide sequence ID" value="NZ_UYIG01000079.1"/>
</dbReference>
<dbReference type="Gene3D" id="3.50.50.60">
    <property type="entry name" value="FAD/NAD(P)-binding domain"/>
    <property type="match status" value="2"/>
</dbReference>
<organism evidence="7 8">
    <name type="scientific">Lactiplantibacillus mudanjiangensis</name>
    <dbReference type="NCBI Taxonomy" id="1296538"/>
    <lineage>
        <taxon>Bacteria</taxon>
        <taxon>Bacillati</taxon>
        <taxon>Bacillota</taxon>
        <taxon>Bacilli</taxon>
        <taxon>Lactobacillales</taxon>
        <taxon>Lactobacillaceae</taxon>
        <taxon>Lactiplantibacillus</taxon>
    </lineage>
</organism>
<name>A0A660DWI0_9LACO</name>
<proteinExistence type="inferred from homology"/>
<protein>
    <submittedName>
        <fullName evidence="7">Squalene synthase [Lactobacillus plantarum subsp. plantarum ST-III]</fullName>
    </submittedName>
</protein>
<dbReference type="Proteomes" id="UP000289996">
    <property type="component" value="Unassembled WGS sequence"/>
</dbReference>
<dbReference type="SUPFAM" id="SSF51905">
    <property type="entry name" value="FAD/NAD(P)-binding domain"/>
    <property type="match status" value="1"/>
</dbReference>
<comment type="pathway">
    <text evidence="1 5">Carotenoid biosynthesis.</text>
</comment>
<reference evidence="7 8" key="1">
    <citation type="submission" date="2018-11" db="EMBL/GenBank/DDBJ databases">
        <authorList>
            <person name="Wuyts S."/>
        </authorList>
    </citation>
    <scope>NUCLEOTIDE SEQUENCE [LARGE SCALE GENOMIC DNA]</scope>
    <source>
        <strain evidence="7">Lactobacillus mudanjiangensis AMBF249</strain>
    </source>
</reference>
<keyword evidence="3 5" id="KW-0560">Oxidoreductase</keyword>
<dbReference type="Pfam" id="PF01593">
    <property type="entry name" value="Amino_oxidase"/>
    <property type="match status" value="1"/>
</dbReference>
<dbReference type="InterPro" id="IPR036188">
    <property type="entry name" value="FAD/NAD-bd_sf"/>
</dbReference>
<dbReference type="AlphaFoldDB" id="A0A660DWI0"/>
<dbReference type="InterPro" id="IPR014105">
    <property type="entry name" value="Carotenoid/retinoid_OxRdtase"/>
</dbReference>
<dbReference type="InterPro" id="IPR002937">
    <property type="entry name" value="Amino_oxidase"/>
</dbReference>